<sequence length="322" mass="38014">MKQLILFLIPIIFLISCNSKDEKINNGKPVTNTESPARNELKIIEQNGKSFYDWYFKNDFPNCDIIKDKNGKCLMDTVSYFKTLRNLGTVSEKFIRQEKKRLQTCAEFMSALDYSEFESADAYEYDEYCPEIYYMYWIHSQEPPNSFSAKNIRKTSDNKASLDIYVNYGVNDEALSNITLEKENNIWKITAIKFINREETPVKKANISGKWQGGIAALNIDTHSLAFEYHGQCVYFYPIKKINENEFEMIWARDMDCKFDNGTGKDFGLKNIPEIGKPFAKYKLKDNILYAEYYYKEWVKKYTEQVQKDVFTDKYFRKNEYN</sequence>
<evidence type="ECO:0000313" key="1">
    <source>
        <dbReference type="EMBL" id="KFF02579.1"/>
    </source>
</evidence>
<dbReference type="Gene3D" id="3.10.450.50">
    <property type="match status" value="1"/>
</dbReference>
<dbReference type="AlphaFoldDB" id="A0A085ZDR5"/>
<dbReference type="STRING" id="421531.IX38_13360"/>
<keyword evidence="2" id="KW-1185">Reference proteome</keyword>
<gene>
    <name evidence="1" type="ORF">IX38_13360</name>
</gene>
<dbReference type="eggNOG" id="ENOG502ZB01">
    <property type="taxonomic scope" value="Bacteria"/>
</dbReference>
<dbReference type="OrthoDB" id="788866at2"/>
<comment type="caution">
    <text evidence="1">The sequence shown here is derived from an EMBL/GenBank/DDBJ whole genome shotgun (WGS) entry which is preliminary data.</text>
</comment>
<dbReference type="Proteomes" id="UP000028703">
    <property type="component" value="Unassembled WGS sequence"/>
</dbReference>
<reference evidence="1 2" key="1">
    <citation type="submission" date="2014-07" db="EMBL/GenBank/DDBJ databases">
        <title>Genome of Chryseobacterium luteum DSM 18605.</title>
        <authorList>
            <person name="Stropko S.J."/>
            <person name="Pipes S.E."/>
            <person name="Newman J.D."/>
        </authorList>
    </citation>
    <scope>NUCLEOTIDE SEQUENCE [LARGE SCALE GENOMIC DNA]</scope>
    <source>
        <strain evidence="1 2">DSM 18605</strain>
    </source>
</reference>
<organism evidence="1 2">
    <name type="scientific">Chryseobacterium luteum</name>
    <dbReference type="NCBI Taxonomy" id="421531"/>
    <lineage>
        <taxon>Bacteria</taxon>
        <taxon>Pseudomonadati</taxon>
        <taxon>Bacteroidota</taxon>
        <taxon>Flavobacteriia</taxon>
        <taxon>Flavobacteriales</taxon>
        <taxon>Weeksellaceae</taxon>
        <taxon>Chryseobacterium group</taxon>
        <taxon>Chryseobacterium</taxon>
    </lineage>
</organism>
<dbReference type="EMBL" id="JPRO01000011">
    <property type="protein sequence ID" value="KFF02579.1"/>
    <property type="molecule type" value="Genomic_DNA"/>
</dbReference>
<accession>A0A085ZDR5</accession>
<proteinExistence type="predicted"/>
<name>A0A085ZDR5_9FLAO</name>
<evidence type="ECO:0000313" key="2">
    <source>
        <dbReference type="Proteomes" id="UP000028703"/>
    </source>
</evidence>
<protein>
    <submittedName>
        <fullName evidence="1">Uncharacterized protein</fullName>
    </submittedName>
</protein>
<dbReference type="PROSITE" id="PS51257">
    <property type="entry name" value="PROKAR_LIPOPROTEIN"/>
    <property type="match status" value="1"/>
</dbReference>
<dbReference type="RefSeq" id="WP_034705568.1">
    <property type="nucleotide sequence ID" value="NZ_JPRO01000011.1"/>
</dbReference>